<dbReference type="NCBIfam" id="TIGR00666">
    <property type="entry name" value="PBP4"/>
    <property type="match status" value="1"/>
</dbReference>
<evidence type="ECO:0000256" key="3">
    <source>
        <dbReference type="SAM" id="SignalP"/>
    </source>
</evidence>
<keyword evidence="4" id="KW-0645">Protease</keyword>
<dbReference type="Pfam" id="PF02113">
    <property type="entry name" value="Peptidase_S13"/>
    <property type="match status" value="1"/>
</dbReference>
<dbReference type="Gene3D" id="3.40.710.10">
    <property type="entry name" value="DD-peptidase/beta-lactamase superfamily"/>
    <property type="match status" value="1"/>
</dbReference>
<dbReference type="GO" id="GO:0006508">
    <property type="term" value="P:proteolysis"/>
    <property type="evidence" value="ECO:0007669"/>
    <property type="project" value="InterPro"/>
</dbReference>
<feature type="chain" id="PRO_5004277193" evidence="3">
    <location>
        <begin position="24"/>
        <end position="472"/>
    </location>
</feature>
<dbReference type="PANTHER" id="PTHR30023:SF0">
    <property type="entry name" value="PENICILLIN-SENSITIVE CARBOXYPEPTIDASE A"/>
    <property type="match status" value="1"/>
</dbReference>
<evidence type="ECO:0000313" key="4">
    <source>
        <dbReference type="EMBL" id="CAG19022.1"/>
    </source>
</evidence>
<keyword evidence="5" id="KW-1185">Reference proteome</keyword>
<proteinExistence type="inferred from homology"/>
<dbReference type="Gene3D" id="3.50.80.20">
    <property type="entry name" value="D-Ala-D-Ala carboxypeptidase C, peptidase S13"/>
    <property type="match status" value="1"/>
</dbReference>
<dbReference type="KEGG" id="ppr:PBPRA0599"/>
<protein>
    <submittedName>
        <fullName evidence="4">Hypothetical D-alanyl-D-alanine carboxypeptidase/D-alanyl-D-alanine-endopeptidase</fullName>
    </submittedName>
</protein>
<dbReference type="PRINTS" id="PR00922">
    <property type="entry name" value="DADACBPTASE3"/>
</dbReference>
<dbReference type="Proteomes" id="UP000000593">
    <property type="component" value="Chromosome 1"/>
</dbReference>
<accession>Q6LUK3</accession>
<comment type="similarity">
    <text evidence="1">Belongs to the peptidase S13 family.</text>
</comment>
<dbReference type="AlphaFoldDB" id="Q6LUK3"/>
<dbReference type="GO" id="GO:0000270">
    <property type="term" value="P:peptidoglycan metabolic process"/>
    <property type="evidence" value="ECO:0007669"/>
    <property type="project" value="TreeGrafter"/>
</dbReference>
<dbReference type="GO" id="GO:0004185">
    <property type="term" value="F:serine-type carboxypeptidase activity"/>
    <property type="evidence" value="ECO:0007669"/>
    <property type="project" value="InterPro"/>
</dbReference>
<keyword evidence="3" id="KW-0732">Signal</keyword>
<dbReference type="EMBL" id="CR378664">
    <property type="protein sequence ID" value="CAG19022.1"/>
    <property type="molecule type" value="Genomic_DNA"/>
</dbReference>
<reference evidence="5" key="1">
    <citation type="journal article" date="2005" name="Science">
        <title>Life at depth: Photobacterium profundum genome sequence and expression analysis.</title>
        <authorList>
            <person name="Vezzi A."/>
            <person name="Campanaro S."/>
            <person name="D'Angelo M."/>
            <person name="Simonato F."/>
            <person name="Vitulo N."/>
            <person name="Lauro F.M."/>
            <person name="Cestaro A."/>
            <person name="Malacrida G."/>
            <person name="Simionati B."/>
            <person name="Cannata N."/>
            <person name="Romualdi C."/>
            <person name="Bartlett D.H."/>
            <person name="Valle G."/>
        </authorList>
    </citation>
    <scope>NUCLEOTIDE SEQUENCE [LARGE SCALE GENOMIC DNA]</scope>
    <source>
        <strain evidence="5">ATCC BAA-1253 / SS9</strain>
    </source>
</reference>
<gene>
    <name evidence="4" type="primary">S3440</name>
    <name evidence="4" type="ordered locus">PBPRA0599</name>
</gene>
<feature type="signal peptide" evidence="3">
    <location>
        <begin position="1"/>
        <end position="23"/>
    </location>
</feature>
<dbReference type="InterPro" id="IPR012338">
    <property type="entry name" value="Beta-lactam/transpept-like"/>
</dbReference>
<dbReference type="STRING" id="298386.PBPRA0599"/>
<dbReference type="SUPFAM" id="SSF56601">
    <property type="entry name" value="beta-lactamase/transpeptidase-like"/>
    <property type="match status" value="1"/>
</dbReference>
<evidence type="ECO:0000256" key="1">
    <source>
        <dbReference type="ARBA" id="ARBA00006096"/>
    </source>
</evidence>
<dbReference type="PANTHER" id="PTHR30023">
    <property type="entry name" value="D-ALANYL-D-ALANINE CARBOXYPEPTIDASE"/>
    <property type="match status" value="1"/>
</dbReference>
<dbReference type="MEROPS" id="S13.001"/>
<evidence type="ECO:0000256" key="2">
    <source>
        <dbReference type="ARBA" id="ARBA00022801"/>
    </source>
</evidence>
<evidence type="ECO:0000313" key="5">
    <source>
        <dbReference type="Proteomes" id="UP000000593"/>
    </source>
</evidence>
<keyword evidence="2" id="KW-0378">Hydrolase</keyword>
<dbReference type="eggNOG" id="COG2027">
    <property type="taxonomic scope" value="Bacteria"/>
</dbReference>
<keyword evidence="4" id="KW-0121">Carboxypeptidase</keyword>
<dbReference type="InterPro" id="IPR000667">
    <property type="entry name" value="Peptidase_S13"/>
</dbReference>
<name>Q6LUK3_PHOPR</name>
<dbReference type="HOGENOM" id="CLU_017692_1_1_6"/>
<sequence length="472" mass="51982">MCILMFKKILSLSLLVMSLPSLAAFNPQAAINKLPNGHDLALMIVDPATNQVLYSQRTEQLQAPASTQKVITALAAKLYLDDNYRFNTDLEVSTNNVVLRFNGDPTLSRTELASLLKTLKKNNLSTIKGNLYLNGNAFSGYERAAGWPWDILGVCYSAPSSSITLEHNCVQGALYSNKANGQKTRINIPSHQPIKATTNALIVTKEQQKQQHCELELVANPSNNYQLSGCLPQSKKPLPLNFAVQNTEAYTAAVIQQELKRTGIQLKGKILRNDNIKGKRIARHQSAPLSELIDIMLKKSDNLIADNLTKTLGREYFKQAGTFNNGVAAIKAILQEQANIDLTDTVMVDGSGLSRNNRIKASSLMQVITHLYNNPSLGLLKNMPVSGESGTLLYRQSLRQAPLKGNMVAKSGSLYGSYNLAGMIKTQSGKALLFVQLVNNYFPPDNSMNDKPTTPPITEFEKALYLSIYNEY</sequence>
<organism evidence="4 5">
    <name type="scientific">Photobacterium profundum (strain SS9)</name>
    <dbReference type="NCBI Taxonomy" id="298386"/>
    <lineage>
        <taxon>Bacteria</taxon>
        <taxon>Pseudomonadati</taxon>
        <taxon>Pseudomonadota</taxon>
        <taxon>Gammaproteobacteria</taxon>
        <taxon>Vibrionales</taxon>
        <taxon>Vibrionaceae</taxon>
        <taxon>Photobacterium</taxon>
    </lineage>
</organism>
<dbReference type="NCBIfam" id="NF008322">
    <property type="entry name" value="PRK11113.1"/>
    <property type="match status" value="1"/>
</dbReference>